<name>A0AAV0TL15_9STRA</name>
<evidence type="ECO:0000313" key="5">
    <source>
        <dbReference type="EMBL" id="CAI5722514.1"/>
    </source>
</evidence>
<protein>
    <recommendedName>
        <fullName evidence="3">SCP domain-containing protein</fullName>
    </recommendedName>
</protein>
<dbReference type="CDD" id="cd05379">
    <property type="entry name" value="CAP_bacterial"/>
    <property type="match status" value="1"/>
</dbReference>
<feature type="chain" id="PRO_5043348037" description="SCP domain-containing protein" evidence="2">
    <location>
        <begin position="21"/>
        <end position="223"/>
    </location>
</feature>
<dbReference type="Proteomes" id="UP001159659">
    <property type="component" value="Unassembled WGS sequence"/>
</dbReference>
<proteinExistence type="predicted"/>
<dbReference type="PANTHER" id="PTHR31157:SF1">
    <property type="entry name" value="SCP DOMAIN-CONTAINING PROTEIN"/>
    <property type="match status" value="1"/>
</dbReference>
<evidence type="ECO:0000256" key="2">
    <source>
        <dbReference type="SAM" id="SignalP"/>
    </source>
</evidence>
<evidence type="ECO:0000313" key="4">
    <source>
        <dbReference type="EMBL" id="CAH0488220.1"/>
    </source>
</evidence>
<evidence type="ECO:0000313" key="6">
    <source>
        <dbReference type="Proteomes" id="UP001157938"/>
    </source>
</evidence>
<dbReference type="Pfam" id="PF00188">
    <property type="entry name" value="CAP"/>
    <property type="match status" value="1"/>
</dbReference>
<gene>
    <name evidence="4" type="ORF">PFR001_LOCUS3717</name>
    <name evidence="5" type="ORF">PFR002_LOCUS4458</name>
</gene>
<evidence type="ECO:0000259" key="3">
    <source>
        <dbReference type="Pfam" id="PF00188"/>
    </source>
</evidence>
<feature type="region of interest" description="Disordered" evidence="1">
    <location>
        <begin position="168"/>
        <end position="223"/>
    </location>
</feature>
<accession>A0AAV0TL15</accession>
<sequence>MVKICSIFIFASMALVGAETAPKEGVTNHDQPALNFRQELLKTINDARAAKGLKDLCTNKKLMNAAQIQANYLVEKDLITSMGASESTPEMRAVKAGFNAKKVTEIVGGGFSTAFDVVAQWANAKSVKETLFSNHSVMGFGYAFDKAKKKKYMHYWVVDFSDGECGDGDATNSEERISTVEKSQNTKDPLTFDDLKTLPPKAGKTPLDGAKVPSDGELTNCTR</sequence>
<dbReference type="AlphaFoldDB" id="A0AAV0TL15"/>
<dbReference type="InterPro" id="IPR014044">
    <property type="entry name" value="CAP_dom"/>
</dbReference>
<organism evidence="5 7">
    <name type="scientific">Peronospora farinosa</name>
    <dbReference type="NCBI Taxonomy" id="134698"/>
    <lineage>
        <taxon>Eukaryota</taxon>
        <taxon>Sar</taxon>
        <taxon>Stramenopiles</taxon>
        <taxon>Oomycota</taxon>
        <taxon>Peronosporomycetes</taxon>
        <taxon>Peronosporales</taxon>
        <taxon>Peronosporaceae</taxon>
        <taxon>Peronospora</taxon>
    </lineage>
</organism>
<comment type="caution">
    <text evidence="5">The sequence shown here is derived from an EMBL/GenBank/DDBJ whole genome shotgun (WGS) entry which is preliminary data.</text>
</comment>
<keyword evidence="2" id="KW-0732">Signal</keyword>
<dbReference type="Gene3D" id="3.40.33.10">
    <property type="entry name" value="CAP"/>
    <property type="match status" value="1"/>
</dbReference>
<dbReference type="PANTHER" id="PTHR31157">
    <property type="entry name" value="SCP DOMAIN-CONTAINING PROTEIN"/>
    <property type="match status" value="1"/>
</dbReference>
<dbReference type="EMBL" id="CANTFK010000666">
    <property type="protein sequence ID" value="CAI5722514.1"/>
    <property type="molecule type" value="Genomic_DNA"/>
</dbReference>
<keyword evidence="6" id="KW-1185">Reference proteome</keyword>
<dbReference type="EMBL" id="CAKLBC010000784">
    <property type="protein sequence ID" value="CAH0488220.1"/>
    <property type="molecule type" value="Genomic_DNA"/>
</dbReference>
<dbReference type="SUPFAM" id="SSF55797">
    <property type="entry name" value="PR-1-like"/>
    <property type="match status" value="1"/>
</dbReference>
<evidence type="ECO:0000313" key="7">
    <source>
        <dbReference type="Proteomes" id="UP001159659"/>
    </source>
</evidence>
<feature type="signal peptide" evidence="2">
    <location>
        <begin position="1"/>
        <end position="20"/>
    </location>
</feature>
<dbReference type="InterPro" id="IPR035940">
    <property type="entry name" value="CAP_sf"/>
</dbReference>
<feature type="domain" description="SCP" evidence="3">
    <location>
        <begin position="42"/>
        <end position="160"/>
    </location>
</feature>
<reference evidence="4 6" key="1">
    <citation type="submission" date="2021-11" db="EMBL/GenBank/DDBJ databases">
        <authorList>
            <person name="Islam A."/>
            <person name="Islam S."/>
            <person name="Flora M.S."/>
            <person name="Rahman M."/>
            <person name="Ziaur R.M."/>
            <person name="Epstein J.H."/>
            <person name="Hassan M."/>
            <person name="Klassen M."/>
            <person name="Woodard K."/>
            <person name="Webb A."/>
            <person name="Webby R.J."/>
            <person name="El Zowalaty M.E."/>
        </authorList>
    </citation>
    <scope>NUCLEOTIDE SEQUENCE [LARGE SCALE GENOMIC DNA]</scope>
    <source>
        <strain evidence="4">Pf1</strain>
    </source>
</reference>
<dbReference type="Proteomes" id="UP001157938">
    <property type="component" value="Unassembled WGS sequence"/>
</dbReference>
<reference evidence="5" key="2">
    <citation type="submission" date="2022-12" db="EMBL/GenBank/DDBJ databases">
        <authorList>
            <person name="Webb A."/>
        </authorList>
    </citation>
    <scope>NUCLEOTIDE SEQUENCE</scope>
    <source>
        <strain evidence="5">Pf2</strain>
    </source>
</reference>
<evidence type="ECO:0000256" key="1">
    <source>
        <dbReference type="SAM" id="MobiDB-lite"/>
    </source>
</evidence>